<reference evidence="2" key="2">
    <citation type="submission" date="2019-01" db="EMBL/GenBank/DDBJ databases">
        <authorList>
            <person name="Li Y."/>
        </authorList>
    </citation>
    <scope>NUCLEOTIDE SEQUENCE [LARGE SCALE GENOMIC DNA]</scope>
    <source>
        <strain evidence="2">CGMCC 1.12963</strain>
    </source>
</reference>
<feature type="domain" description="DUF6948" evidence="1">
    <location>
        <begin position="19"/>
        <end position="105"/>
    </location>
</feature>
<keyword evidence="3" id="KW-1185">Reference proteome</keyword>
<evidence type="ECO:0000259" key="1">
    <source>
        <dbReference type="Pfam" id="PF22253"/>
    </source>
</evidence>
<dbReference type="Pfam" id="PF22253">
    <property type="entry name" value="DUF6948"/>
    <property type="match status" value="1"/>
</dbReference>
<proteinExistence type="predicted"/>
<gene>
    <name evidence="2" type="ORF">EOW66_02235</name>
</gene>
<protein>
    <recommendedName>
        <fullName evidence="1">DUF6948 domain-containing protein</fullName>
    </recommendedName>
</protein>
<dbReference type="Proteomes" id="UP000288071">
    <property type="component" value="Unassembled WGS sequence"/>
</dbReference>
<evidence type="ECO:0000313" key="3">
    <source>
        <dbReference type="Proteomes" id="UP000288071"/>
    </source>
</evidence>
<evidence type="ECO:0000313" key="2">
    <source>
        <dbReference type="EMBL" id="RWR54904.1"/>
    </source>
</evidence>
<accession>A0A443M043</accession>
<reference evidence="2" key="1">
    <citation type="submission" date="2019-01" db="EMBL/GenBank/DDBJ databases">
        <title>Sinorhodobacter populi sp. nov. isolated from the symptomatic bark tissue of Populus euramericana canker.</title>
        <authorList>
            <person name="Xu G."/>
        </authorList>
    </citation>
    <scope>NUCLEOTIDE SEQUENCE [LARGE SCALE GENOMIC DNA]</scope>
    <source>
        <strain evidence="2">CGMCC 1.12963</strain>
    </source>
</reference>
<dbReference type="AlphaFoldDB" id="A0A443M043"/>
<sequence length="113" mass="12010">MIDTTEYKAAPGLTDDLIGRHVIIRSNYAGVHAGTLTAVGPGGKVRLSASRRLWYWWAAQGHTLTGVALHGLKADKSKIAGALDDIVILDACEIIPTTAQAQASIEEAPTYEP</sequence>
<name>A0A443M043_9RHOB</name>
<organism evidence="2 3">
    <name type="scientific">Paenirhodobacter huangdaonensis</name>
    <dbReference type="NCBI Taxonomy" id="2501515"/>
    <lineage>
        <taxon>Bacteria</taxon>
        <taxon>Pseudomonadati</taxon>
        <taxon>Pseudomonadota</taxon>
        <taxon>Alphaproteobacteria</taxon>
        <taxon>Rhodobacterales</taxon>
        <taxon>Rhodobacter group</taxon>
        <taxon>Paenirhodobacter</taxon>
    </lineage>
</organism>
<comment type="caution">
    <text evidence="2">The sequence shown here is derived from an EMBL/GenBank/DDBJ whole genome shotgun (WGS) entry which is preliminary data.</text>
</comment>
<dbReference type="RefSeq" id="WP_128154481.1">
    <property type="nucleotide sequence ID" value="NZ_JBHSOM010000007.1"/>
</dbReference>
<dbReference type="InterPro" id="IPR054226">
    <property type="entry name" value="DUF6948"/>
</dbReference>
<dbReference type="EMBL" id="SAVA01000001">
    <property type="protein sequence ID" value="RWR54904.1"/>
    <property type="molecule type" value="Genomic_DNA"/>
</dbReference>